<keyword evidence="1" id="KW-0472">Membrane</keyword>
<feature type="transmembrane region" description="Helical" evidence="1">
    <location>
        <begin position="96"/>
        <end position="116"/>
    </location>
</feature>
<dbReference type="Proteomes" id="UP001608902">
    <property type="component" value="Unassembled WGS sequence"/>
</dbReference>
<protein>
    <recommendedName>
        <fullName evidence="2">CWH43-like N-terminal domain-containing protein</fullName>
    </recommendedName>
</protein>
<feature type="transmembrane region" description="Helical" evidence="1">
    <location>
        <begin position="37"/>
        <end position="61"/>
    </location>
</feature>
<evidence type="ECO:0000256" key="1">
    <source>
        <dbReference type="SAM" id="Phobius"/>
    </source>
</evidence>
<sequence>MEPSVFNQKSVRSVYAVVDPFERDGKKITEVLRLSPVTVFFIGFIPPVLGAIGSICVALIFHNDQISNYNWQCGRARLPSLSRIINLKIERILWEFFILIHVPVRIVELFVGYVRYRRLKSVQCRNKTFYEFCRHVYFYIGMAELIFLAGLSVIGERERISVHVILFYIFGGCGVAFFIANIVCHANSLYYLSPYGRISYYVKIVITAIYVLSIPVLFGAFLLYWKLCITVAYDIFAICEYIGVFLNVFYHGCAFFDIRYKVFFCVRHVKDIQFKGRSTMPHLQL</sequence>
<feature type="transmembrane region" description="Helical" evidence="1">
    <location>
        <begin position="136"/>
        <end position="154"/>
    </location>
</feature>
<feature type="domain" description="CWH43-like N-terminal" evidence="2">
    <location>
        <begin position="39"/>
        <end position="259"/>
    </location>
</feature>
<feature type="transmembrane region" description="Helical" evidence="1">
    <location>
        <begin position="160"/>
        <end position="183"/>
    </location>
</feature>
<keyword evidence="1" id="KW-1133">Transmembrane helix</keyword>
<accession>A0ABD6E284</accession>
<evidence type="ECO:0000313" key="3">
    <source>
        <dbReference type="EMBL" id="MFH4973790.1"/>
    </source>
</evidence>
<proteinExistence type="predicted"/>
<organism evidence="3 4">
    <name type="scientific">Gnathostoma spinigerum</name>
    <dbReference type="NCBI Taxonomy" id="75299"/>
    <lineage>
        <taxon>Eukaryota</taxon>
        <taxon>Metazoa</taxon>
        <taxon>Ecdysozoa</taxon>
        <taxon>Nematoda</taxon>
        <taxon>Chromadorea</taxon>
        <taxon>Rhabditida</taxon>
        <taxon>Spirurina</taxon>
        <taxon>Gnathostomatomorpha</taxon>
        <taxon>Gnathostomatoidea</taxon>
        <taxon>Gnathostomatidae</taxon>
        <taxon>Gnathostoma</taxon>
    </lineage>
</organism>
<dbReference type="AlphaFoldDB" id="A0ABD6E284"/>
<dbReference type="EMBL" id="JBGFUD010000140">
    <property type="protein sequence ID" value="MFH4973790.1"/>
    <property type="molecule type" value="Genomic_DNA"/>
</dbReference>
<evidence type="ECO:0000259" key="2">
    <source>
        <dbReference type="Pfam" id="PF10277"/>
    </source>
</evidence>
<keyword evidence="1" id="KW-0812">Transmembrane</keyword>
<dbReference type="PANTHER" id="PTHR12892:SF9">
    <property type="entry name" value="POST-GPI ATTACHMENT TO PROTEINS FACTOR 2-LIKE"/>
    <property type="match status" value="1"/>
</dbReference>
<dbReference type="PANTHER" id="PTHR12892">
    <property type="entry name" value="FGF RECEPTOR ACTIVATING PROTEIN 1"/>
    <property type="match status" value="1"/>
</dbReference>
<dbReference type="InterPro" id="IPR039545">
    <property type="entry name" value="PGAP2"/>
</dbReference>
<name>A0ABD6E284_9BILA</name>
<dbReference type="Pfam" id="PF10277">
    <property type="entry name" value="Frag1"/>
    <property type="match status" value="1"/>
</dbReference>
<gene>
    <name evidence="3" type="ORF">AB6A40_000499</name>
</gene>
<comment type="caution">
    <text evidence="3">The sequence shown here is derived from an EMBL/GenBank/DDBJ whole genome shotgun (WGS) entry which is preliminary data.</text>
</comment>
<evidence type="ECO:0000313" key="4">
    <source>
        <dbReference type="Proteomes" id="UP001608902"/>
    </source>
</evidence>
<feature type="transmembrane region" description="Helical" evidence="1">
    <location>
        <begin position="231"/>
        <end position="250"/>
    </location>
</feature>
<feature type="transmembrane region" description="Helical" evidence="1">
    <location>
        <begin position="204"/>
        <end position="225"/>
    </location>
</feature>
<keyword evidence="4" id="KW-1185">Reference proteome</keyword>
<dbReference type="InterPro" id="IPR019402">
    <property type="entry name" value="CWH43_N"/>
</dbReference>
<reference evidence="3 4" key="1">
    <citation type="submission" date="2024-08" db="EMBL/GenBank/DDBJ databases">
        <title>Gnathostoma spinigerum genome.</title>
        <authorList>
            <person name="Gonzalez-Bertolin B."/>
            <person name="Monzon S."/>
            <person name="Zaballos A."/>
            <person name="Jimenez P."/>
            <person name="Dekumyoy P."/>
            <person name="Varona S."/>
            <person name="Cuesta I."/>
            <person name="Sumanam S."/>
            <person name="Adisakwattana P."/>
            <person name="Gasser R.B."/>
            <person name="Hernandez-Gonzalez A."/>
            <person name="Young N.D."/>
            <person name="Perteguer M.J."/>
        </authorList>
    </citation>
    <scope>NUCLEOTIDE SEQUENCE [LARGE SCALE GENOMIC DNA]</scope>
    <source>
        <strain evidence="3">AL3</strain>
        <tissue evidence="3">Liver</tissue>
    </source>
</reference>